<evidence type="ECO:0000313" key="3">
    <source>
        <dbReference type="EMBL" id="MBB1253826.1"/>
    </source>
</evidence>
<proteinExistence type="predicted"/>
<gene>
    <name evidence="3" type="ORF">H3146_10680</name>
</gene>
<evidence type="ECO:0000259" key="2">
    <source>
        <dbReference type="Pfam" id="PF13304"/>
    </source>
</evidence>
<accession>A0A7W3ZMS4</accession>
<dbReference type="InterPro" id="IPR027417">
    <property type="entry name" value="P-loop_NTPase"/>
</dbReference>
<sequence length="461" mass="52299">MDSARALTQVKVTGLLGRFTHTVNFPATDEFVIVHGPNGVGKTMLLDLISAVSWPVDFSKIARVPFRILQMCFSDGSQLTVEKPDVENGHEKDQVSPGDAPRTTPASLSFLLEGPGPARIMWSPKLPVGRVEARRAFMRLEASSAELLSRNQRLLRNQLMHATDEVAALDLLAQWGDELPEALRDMLSEFMPAKMREYLTSIVVHSIDTHRLLGLSVPEDRPGRRQRPALMKVEEFAQDLARRLAKELAENSRTSQELDRTYPQRLLENPAVDVSEQTIRERYDAQNELRRQLGDISLVDERSSVIEIPERMEGWQRAVLWTYLRDTEAKLATFQDTLDRVSRLREIVNSRFLFKHLEIDRERGFRLVSDDGQELELASLSSGEQHELVLVYDLLFNVPRGALVLIDEPEISLHVSWQKGFISDLRKIASLVRFRTIVATHSPQIAGKWADRMVVLGPDAE</sequence>
<dbReference type="InterPro" id="IPR051396">
    <property type="entry name" value="Bact_Antivir_Def_Nuclease"/>
</dbReference>
<reference evidence="4" key="1">
    <citation type="submission" date="2020-05" db="EMBL/GenBank/DDBJ databases">
        <title>Classification of alakaliphilic streptomycetes isolated from an alkaline soil next to Lonar Crater, India and a proposal for the recognition of Streptomyces alkaliterrae sp. nov.</title>
        <authorList>
            <person name="Golinska P."/>
        </authorList>
    </citation>
    <scope>NUCLEOTIDE SEQUENCE [LARGE SCALE GENOMIC DNA]</scope>
    <source>
        <strain evidence="4">OF3</strain>
    </source>
</reference>
<dbReference type="AlphaFoldDB" id="A0A7W3ZMS4"/>
<dbReference type="Gene3D" id="3.40.50.300">
    <property type="entry name" value="P-loop containing nucleotide triphosphate hydrolases"/>
    <property type="match status" value="1"/>
</dbReference>
<dbReference type="SUPFAM" id="SSF52540">
    <property type="entry name" value="P-loop containing nucleoside triphosphate hydrolases"/>
    <property type="match status" value="1"/>
</dbReference>
<feature type="region of interest" description="Disordered" evidence="1">
    <location>
        <begin position="82"/>
        <end position="106"/>
    </location>
</feature>
<dbReference type="Proteomes" id="UP000525686">
    <property type="component" value="Unassembled WGS sequence"/>
</dbReference>
<dbReference type="GO" id="GO:0016887">
    <property type="term" value="F:ATP hydrolysis activity"/>
    <property type="evidence" value="ECO:0007669"/>
    <property type="project" value="InterPro"/>
</dbReference>
<feature type="domain" description="ATPase AAA-type core" evidence="2">
    <location>
        <begin position="298"/>
        <end position="445"/>
    </location>
</feature>
<dbReference type="InterPro" id="IPR003959">
    <property type="entry name" value="ATPase_AAA_core"/>
</dbReference>
<protein>
    <submittedName>
        <fullName evidence="3">ATP-binding protein</fullName>
    </submittedName>
</protein>
<evidence type="ECO:0000256" key="1">
    <source>
        <dbReference type="SAM" id="MobiDB-lite"/>
    </source>
</evidence>
<keyword evidence="3" id="KW-0067">ATP-binding</keyword>
<name>A0A7W3ZMS4_9ACTN</name>
<dbReference type="EMBL" id="JABJWZ010000072">
    <property type="protein sequence ID" value="MBB1253826.1"/>
    <property type="molecule type" value="Genomic_DNA"/>
</dbReference>
<dbReference type="RefSeq" id="WP_181354161.1">
    <property type="nucleotide sequence ID" value="NZ_JABJWZ010000072.1"/>
</dbReference>
<dbReference type="PANTHER" id="PTHR43581:SF2">
    <property type="entry name" value="EXCINUCLEASE ATPASE SUBUNIT"/>
    <property type="match status" value="1"/>
</dbReference>
<keyword evidence="3" id="KW-0547">Nucleotide-binding</keyword>
<comment type="caution">
    <text evidence="3">The sequence shown here is derived from an EMBL/GenBank/DDBJ whole genome shotgun (WGS) entry which is preliminary data.</text>
</comment>
<evidence type="ECO:0000313" key="4">
    <source>
        <dbReference type="Proteomes" id="UP000525686"/>
    </source>
</evidence>
<dbReference type="Pfam" id="PF13304">
    <property type="entry name" value="AAA_21"/>
    <property type="match status" value="1"/>
</dbReference>
<feature type="compositionally biased region" description="Basic and acidic residues" evidence="1">
    <location>
        <begin position="82"/>
        <end position="94"/>
    </location>
</feature>
<dbReference type="GO" id="GO:0005524">
    <property type="term" value="F:ATP binding"/>
    <property type="evidence" value="ECO:0007669"/>
    <property type="project" value="UniProtKB-KW"/>
</dbReference>
<organism evidence="3 4">
    <name type="scientific">Streptomyces alkaliterrae</name>
    <dbReference type="NCBI Taxonomy" id="2213162"/>
    <lineage>
        <taxon>Bacteria</taxon>
        <taxon>Bacillati</taxon>
        <taxon>Actinomycetota</taxon>
        <taxon>Actinomycetes</taxon>
        <taxon>Kitasatosporales</taxon>
        <taxon>Streptomycetaceae</taxon>
        <taxon>Streptomyces</taxon>
    </lineage>
</organism>
<dbReference type="PANTHER" id="PTHR43581">
    <property type="entry name" value="ATP/GTP PHOSPHATASE"/>
    <property type="match status" value="1"/>
</dbReference>